<dbReference type="SUPFAM" id="SSF46785">
    <property type="entry name" value="Winged helix' DNA-binding domain"/>
    <property type="match status" value="2"/>
</dbReference>
<dbReference type="GO" id="GO:0006270">
    <property type="term" value="P:DNA replication initiation"/>
    <property type="evidence" value="ECO:0007669"/>
    <property type="project" value="InterPro"/>
</dbReference>
<evidence type="ECO:0000313" key="3">
    <source>
        <dbReference type="EMBL" id="QDF13554.1"/>
    </source>
</evidence>
<dbReference type="Gene3D" id="1.10.10.10">
    <property type="entry name" value="Winged helix-like DNA-binding domain superfamily/Winged helix DNA-binding domain"/>
    <property type="match status" value="2"/>
</dbReference>
<dbReference type="Pfam" id="PF21205">
    <property type="entry name" value="Rep3_C"/>
    <property type="match status" value="1"/>
</dbReference>
<evidence type="ECO:0000313" key="4">
    <source>
        <dbReference type="EMBL" id="QDF13558.1"/>
    </source>
</evidence>
<gene>
    <name evidence="4" type="primary">repA</name>
</gene>
<dbReference type="RefSeq" id="WP_048339503.1">
    <property type="nucleotide sequence ID" value="NZ_CM003347.1"/>
</dbReference>
<name>A0A4Y6EET5_NEIGO</name>
<dbReference type="InterPro" id="IPR000525">
    <property type="entry name" value="Initiator_Rep_WH1"/>
</dbReference>
<reference evidence="4" key="1">
    <citation type="journal article" date="2019" name="Int. J. Antimicrob. Agents">
        <title>High prevalence of TEM-135 expression from the Asian plasmid in penicillinase-producing Neisseria gonorrhoeae from Hangzhou, China.</title>
        <authorList>
            <person name="Yan J."/>
            <person name="Zhang J."/>
            <person name="van der Veen S."/>
        </authorList>
    </citation>
    <scope>NUCLEOTIDE SEQUENCE</scope>
    <source>
        <strain evidence="5">African-TEM1-MIC128</strain>
        <strain evidence="3">African-TEM1-MIC32</strain>
        <strain evidence="4">African-TEM1-MIC64</strain>
        <plasmid evidence="4">PJD5</plasmid>
    </source>
</reference>
<dbReference type="AlphaFoldDB" id="A0A4Y6EET5"/>
<comment type="similarity">
    <text evidence="1">Belongs to the initiator RepB protein family.</text>
</comment>
<evidence type="ECO:0000313" key="5">
    <source>
        <dbReference type="EMBL" id="QDF13570.1"/>
    </source>
</evidence>
<dbReference type="InterPro" id="IPR036390">
    <property type="entry name" value="WH_DNA-bd_sf"/>
</dbReference>
<dbReference type="InterPro" id="IPR036388">
    <property type="entry name" value="WH-like_DNA-bd_sf"/>
</dbReference>
<dbReference type="Pfam" id="PF01051">
    <property type="entry name" value="Rep3_N"/>
    <property type="match status" value="1"/>
</dbReference>
<dbReference type="GO" id="GO:0003887">
    <property type="term" value="F:DNA-directed DNA polymerase activity"/>
    <property type="evidence" value="ECO:0007669"/>
    <property type="project" value="InterPro"/>
</dbReference>
<evidence type="ECO:0000256" key="1">
    <source>
        <dbReference type="ARBA" id="ARBA00038283"/>
    </source>
</evidence>
<feature type="domain" description="Initiator Rep protein WH1" evidence="2">
    <location>
        <begin position="7"/>
        <end position="147"/>
    </location>
</feature>
<dbReference type="EMBL" id="MK973083">
    <property type="protein sequence ID" value="QDF13558.1"/>
    <property type="molecule type" value="Genomic_DNA"/>
</dbReference>
<sequence length="328" mass="38652">MPNDLVVVKANSLIEANYRLSIDEIRILALTIGTMDPKSNQKIFDFTVADFVREFPEISQDNAYKQIQAAIKRIYDRSVKTEDKDRVTEFRWVSSRTYFKKEGRFRIAMTDEVMLYLTQLKGQFTQYQLKHIAYFNSVHSIRIYELITQYRSVGSREITVEKLKEWLQVENKYPRFNSLNQRVLEPAITEINEKSDLVVEVEQIKRGRTIHSLNFVIGSKKRTAQKIEEVAKRPVFPHKNKYGKFVKLDKQNPKMSNHEYGLWARDCLKILEDHYTDITKVTNEDLRNYWVFLAGNDSNRSKLGSKSDFLNELKKRGYKLVDCELVKI</sequence>
<dbReference type="EMBL" id="MK973086">
    <property type="protein sequence ID" value="QDF13570.1"/>
    <property type="molecule type" value="Genomic_DNA"/>
</dbReference>
<proteinExistence type="inferred from homology"/>
<organism evidence="4">
    <name type="scientific">Neisseria gonorrhoeae</name>
    <dbReference type="NCBI Taxonomy" id="485"/>
    <lineage>
        <taxon>Bacteria</taxon>
        <taxon>Pseudomonadati</taxon>
        <taxon>Pseudomonadota</taxon>
        <taxon>Betaproteobacteria</taxon>
        <taxon>Neisseriales</taxon>
        <taxon>Neisseriaceae</taxon>
        <taxon>Neisseria</taxon>
    </lineage>
</organism>
<evidence type="ECO:0000259" key="2">
    <source>
        <dbReference type="Pfam" id="PF01051"/>
    </source>
</evidence>
<dbReference type="EMBL" id="MK973082">
    <property type="protein sequence ID" value="QDF13554.1"/>
    <property type="molecule type" value="Genomic_DNA"/>
</dbReference>
<protein>
    <submittedName>
        <fullName evidence="4">Replication initiation protein</fullName>
    </submittedName>
</protein>
<geneLocation type="plasmid" evidence="4">
    <name>PJD5</name>
</geneLocation>
<accession>A0A4Y6EET5</accession>
<keyword evidence="4" id="KW-0614">Plasmid</keyword>